<sequence>MSIAADSVAVRGVEPRTVLRVPLVGGWRRFLGVVKASGPQDDRVA</sequence>
<dbReference type="AlphaFoldDB" id="W7IXC8"/>
<evidence type="ECO:0000313" key="1">
    <source>
        <dbReference type="EMBL" id="EWC61492.1"/>
    </source>
</evidence>
<dbReference type="STRING" id="909613.UO65_3230"/>
<accession>W7IXC8</accession>
<dbReference type="RefSeq" id="WP_233427604.1">
    <property type="nucleotide sequence ID" value="NZ_AYXG01000109.1"/>
</dbReference>
<proteinExistence type="predicted"/>
<keyword evidence="2" id="KW-1185">Reference proteome</keyword>
<protein>
    <submittedName>
        <fullName evidence="1">Uncharacterized protein</fullName>
    </submittedName>
</protein>
<dbReference type="EMBL" id="AYXG01000109">
    <property type="protein sequence ID" value="EWC61492.1"/>
    <property type="molecule type" value="Genomic_DNA"/>
</dbReference>
<comment type="caution">
    <text evidence="1">The sequence shown here is derived from an EMBL/GenBank/DDBJ whole genome shotgun (WGS) entry which is preliminary data.</text>
</comment>
<name>W7IXC8_9PSEU</name>
<gene>
    <name evidence="1" type="ORF">UO65_3230</name>
</gene>
<organism evidence="1 2">
    <name type="scientific">Actinokineospora spheciospongiae</name>
    <dbReference type="NCBI Taxonomy" id="909613"/>
    <lineage>
        <taxon>Bacteria</taxon>
        <taxon>Bacillati</taxon>
        <taxon>Actinomycetota</taxon>
        <taxon>Actinomycetes</taxon>
        <taxon>Pseudonocardiales</taxon>
        <taxon>Pseudonocardiaceae</taxon>
        <taxon>Actinokineospora</taxon>
    </lineage>
</organism>
<evidence type="ECO:0000313" key="2">
    <source>
        <dbReference type="Proteomes" id="UP000019277"/>
    </source>
</evidence>
<reference evidence="1 2" key="1">
    <citation type="journal article" date="2014" name="Genome Announc.">
        <title>Draft Genome Sequence of the Antitrypanosomally Active Sponge-Associated Bacterium Actinokineospora sp. Strain EG49.</title>
        <authorList>
            <person name="Harjes J."/>
            <person name="Ryu T."/>
            <person name="Abdelmohsen U.R."/>
            <person name="Moitinho-Silva L."/>
            <person name="Horn H."/>
            <person name="Ravasi T."/>
            <person name="Hentschel U."/>
        </authorList>
    </citation>
    <scope>NUCLEOTIDE SEQUENCE [LARGE SCALE GENOMIC DNA]</scope>
    <source>
        <strain evidence="1 2">EG49</strain>
    </source>
</reference>
<dbReference type="Proteomes" id="UP000019277">
    <property type="component" value="Unassembled WGS sequence"/>
</dbReference>